<dbReference type="InterPro" id="IPR052925">
    <property type="entry name" value="Phage_Integrase-like_Recomb"/>
</dbReference>
<dbReference type="InterPro" id="IPR013762">
    <property type="entry name" value="Integrase-like_cat_sf"/>
</dbReference>
<dbReference type="PANTHER" id="PTHR34605:SF3">
    <property type="entry name" value="P CELL-TYPE AGGLUTINATION PROTEIN MAP4-LIKE-RELATED"/>
    <property type="match status" value="1"/>
</dbReference>
<keyword evidence="5" id="KW-1185">Reference proteome</keyword>
<name>A0A0C9UE21_SPHS4</name>
<dbReference type="OrthoDB" id="5598396at2759"/>
<dbReference type="AlphaFoldDB" id="A0A0C9UE21"/>
<feature type="domain" description="Tyr recombinase" evidence="3">
    <location>
        <begin position="98"/>
        <end position="292"/>
    </location>
</feature>
<evidence type="ECO:0000256" key="2">
    <source>
        <dbReference type="ARBA" id="ARBA00023172"/>
    </source>
</evidence>
<dbReference type="SUPFAM" id="SSF47823">
    <property type="entry name" value="lambda integrase-like, N-terminal domain"/>
    <property type="match status" value="1"/>
</dbReference>
<dbReference type="InterPro" id="IPR011010">
    <property type="entry name" value="DNA_brk_join_enz"/>
</dbReference>
<dbReference type="Gene3D" id="1.10.443.10">
    <property type="entry name" value="Intergrase catalytic core"/>
    <property type="match status" value="1"/>
</dbReference>
<keyword evidence="2" id="KW-0233">DNA recombination</keyword>
<feature type="non-terminal residue" evidence="4">
    <location>
        <position position="1"/>
    </location>
</feature>
<dbReference type="EMBL" id="KN837219">
    <property type="protein sequence ID" value="KIJ32984.1"/>
    <property type="molecule type" value="Genomic_DNA"/>
</dbReference>
<protein>
    <recommendedName>
        <fullName evidence="3">Tyr recombinase domain-containing protein</fullName>
    </recommendedName>
</protein>
<dbReference type="PROSITE" id="PS51898">
    <property type="entry name" value="TYR_RECOMBINASE"/>
    <property type="match status" value="1"/>
</dbReference>
<dbReference type="HOGENOM" id="CLU_083223_0_0_1"/>
<dbReference type="Gene3D" id="1.10.150.130">
    <property type="match status" value="1"/>
</dbReference>
<dbReference type="GO" id="GO:0006310">
    <property type="term" value="P:DNA recombination"/>
    <property type="evidence" value="ECO:0007669"/>
    <property type="project" value="UniProtKB-KW"/>
</dbReference>
<evidence type="ECO:0000313" key="5">
    <source>
        <dbReference type="Proteomes" id="UP000054279"/>
    </source>
</evidence>
<organism evidence="4 5">
    <name type="scientific">Sphaerobolus stellatus (strain SS14)</name>
    <dbReference type="NCBI Taxonomy" id="990650"/>
    <lineage>
        <taxon>Eukaryota</taxon>
        <taxon>Fungi</taxon>
        <taxon>Dikarya</taxon>
        <taxon>Basidiomycota</taxon>
        <taxon>Agaricomycotina</taxon>
        <taxon>Agaricomycetes</taxon>
        <taxon>Phallomycetidae</taxon>
        <taxon>Geastrales</taxon>
        <taxon>Sphaerobolaceae</taxon>
        <taxon>Sphaerobolus</taxon>
    </lineage>
</organism>
<accession>A0A0C9UE21</accession>
<dbReference type="InterPro" id="IPR010998">
    <property type="entry name" value="Integrase_recombinase_N"/>
</dbReference>
<sequence>LGLALEPSTTAAYESHLQSYLAFCANHGFPIEPTSDTLSLYVVYMSHHLKPTTVGTYLSGICHLMEPYYPNIRAARASPMVVRSLAGMKKLRGPQPTNRKRALTREDLSTFISNLPNNPSLDDRLFIAMLLTGFFGLLRLGELTFPDNTRKRSFKKLTLRHTVSLEASRFSFTLPFHKADHFYAGNTVMIEALPNSPLDPLTHLRAYLMLRDSAFPLLPTLWLTAQGSPPTYSWFVSRLQRTLGDSVAGHSLRSGGATALALAGVTDNAIQAMGRWSSDTWRIYIRKHPMLL</sequence>
<dbReference type="SUPFAM" id="SSF56349">
    <property type="entry name" value="DNA breaking-rejoining enzymes"/>
    <property type="match status" value="1"/>
</dbReference>
<proteinExistence type="predicted"/>
<evidence type="ECO:0000256" key="1">
    <source>
        <dbReference type="ARBA" id="ARBA00023125"/>
    </source>
</evidence>
<gene>
    <name evidence="4" type="ORF">M422DRAFT_134180</name>
</gene>
<dbReference type="GO" id="GO:0003677">
    <property type="term" value="F:DNA binding"/>
    <property type="evidence" value="ECO:0007669"/>
    <property type="project" value="UniProtKB-KW"/>
</dbReference>
<feature type="non-terminal residue" evidence="4">
    <location>
        <position position="292"/>
    </location>
</feature>
<reference evidence="4 5" key="1">
    <citation type="submission" date="2014-06" db="EMBL/GenBank/DDBJ databases">
        <title>Evolutionary Origins and Diversification of the Mycorrhizal Mutualists.</title>
        <authorList>
            <consortium name="DOE Joint Genome Institute"/>
            <consortium name="Mycorrhizal Genomics Consortium"/>
            <person name="Kohler A."/>
            <person name="Kuo A."/>
            <person name="Nagy L.G."/>
            <person name="Floudas D."/>
            <person name="Copeland A."/>
            <person name="Barry K.W."/>
            <person name="Cichocki N."/>
            <person name="Veneault-Fourrey C."/>
            <person name="LaButti K."/>
            <person name="Lindquist E.A."/>
            <person name="Lipzen A."/>
            <person name="Lundell T."/>
            <person name="Morin E."/>
            <person name="Murat C."/>
            <person name="Riley R."/>
            <person name="Ohm R."/>
            <person name="Sun H."/>
            <person name="Tunlid A."/>
            <person name="Henrissat B."/>
            <person name="Grigoriev I.V."/>
            <person name="Hibbett D.S."/>
            <person name="Martin F."/>
        </authorList>
    </citation>
    <scope>NUCLEOTIDE SEQUENCE [LARGE SCALE GENOMIC DNA]</scope>
    <source>
        <strain evidence="4 5">SS14</strain>
    </source>
</reference>
<dbReference type="Proteomes" id="UP000054279">
    <property type="component" value="Unassembled WGS sequence"/>
</dbReference>
<dbReference type="GO" id="GO:0015074">
    <property type="term" value="P:DNA integration"/>
    <property type="evidence" value="ECO:0007669"/>
    <property type="project" value="InterPro"/>
</dbReference>
<keyword evidence="1" id="KW-0238">DNA-binding</keyword>
<evidence type="ECO:0000313" key="4">
    <source>
        <dbReference type="EMBL" id="KIJ32984.1"/>
    </source>
</evidence>
<dbReference type="InterPro" id="IPR002104">
    <property type="entry name" value="Integrase_catalytic"/>
</dbReference>
<evidence type="ECO:0000259" key="3">
    <source>
        <dbReference type="PROSITE" id="PS51898"/>
    </source>
</evidence>
<dbReference type="PANTHER" id="PTHR34605">
    <property type="entry name" value="PHAGE_INTEGRASE DOMAIN-CONTAINING PROTEIN"/>
    <property type="match status" value="1"/>
</dbReference>